<dbReference type="PROSITE" id="PS50033">
    <property type="entry name" value="UBX"/>
    <property type="match status" value="1"/>
</dbReference>
<dbReference type="SUPFAM" id="SSF54236">
    <property type="entry name" value="Ubiquitin-like"/>
    <property type="match status" value="1"/>
</dbReference>
<dbReference type="CDD" id="cd01767">
    <property type="entry name" value="UBX"/>
    <property type="match status" value="1"/>
</dbReference>
<keyword evidence="3" id="KW-1185">Reference proteome</keyword>
<comment type="caution">
    <text evidence="2">The sequence shown here is derived from an EMBL/GenBank/DDBJ whole genome shotgun (WGS) entry which is preliminary data.</text>
</comment>
<name>A0A0W4ZUX0_PNEJ7</name>
<dbReference type="GO" id="GO:0005634">
    <property type="term" value="C:nucleus"/>
    <property type="evidence" value="ECO:0007669"/>
    <property type="project" value="TreeGrafter"/>
</dbReference>
<protein>
    <recommendedName>
        <fullName evidence="1">UBX domain-containing protein</fullName>
    </recommendedName>
</protein>
<dbReference type="AlphaFoldDB" id="A0A0W4ZUX0"/>
<organism evidence="2 3">
    <name type="scientific">Pneumocystis jirovecii (strain RU7)</name>
    <name type="common">Human pneumocystis pneumonia agent</name>
    <dbReference type="NCBI Taxonomy" id="1408657"/>
    <lineage>
        <taxon>Eukaryota</taxon>
        <taxon>Fungi</taxon>
        <taxon>Dikarya</taxon>
        <taxon>Ascomycota</taxon>
        <taxon>Taphrinomycotina</taxon>
        <taxon>Pneumocystomycetes</taxon>
        <taxon>Pneumocystaceae</taxon>
        <taxon>Pneumocystis</taxon>
    </lineage>
</organism>
<dbReference type="CDD" id="cd14348">
    <property type="entry name" value="UBA_p47"/>
    <property type="match status" value="1"/>
</dbReference>
<dbReference type="SMART" id="SM00594">
    <property type="entry name" value="UAS"/>
    <property type="match status" value="1"/>
</dbReference>
<dbReference type="GO" id="GO:0043161">
    <property type="term" value="P:proteasome-mediated ubiquitin-dependent protein catabolic process"/>
    <property type="evidence" value="ECO:0007669"/>
    <property type="project" value="TreeGrafter"/>
</dbReference>
<dbReference type="eggNOG" id="KOG1364">
    <property type="taxonomic scope" value="Eukaryota"/>
</dbReference>
<proteinExistence type="predicted"/>
<dbReference type="SUPFAM" id="SSF52833">
    <property type="entry name" value="Thioredoxin-like"/>
    <property type="match status" value="1"/>
</dbReference>
<dbReference type="InterPro" id="IPR050730">
    <property type="entry name" value="UBX_domain-protein"/>
</dbReference>
<dbReference type="EMBL" id="LFWA01000003">
    <property type="protein sequence ID" value="KTW32148.1"/>
    <property type="molecule type" value="Genomic_DNA"/>
</dbReference>
<dbReference type="VEuPathDB" id="FungiDB:T551_00830"/>
<evidence type="ECO:0000313" key="3">
    <source>
        <dbReference type="Proteomes" id="UP000053447"/>
    </source>
</evidence>
<dbReference type="Pfam" id="PF13899">
    <property type="entry name" value="Thioredoxin_7"/>
    <property type="match status" value="1"/>
</dbReference>
<dbReference type="PANTHER" id="PTHR23322:SF6">
    <property type="entry name" value="UBX DOMAIN-CONTAINING PROTEIN 7"/>
    <property type="match status" value="1"/>
</dbReference>
<dbReference type="Gene3D" id="3.10.20.90">
    <property type="entry name" value="Phosphatidylinositol 3-kinase Catalytic Subunit, Chain A, domain 1"/>
    <property type="match status" value="1"/>
</dbReference>
<evidence type="ECO:0000259" key="1">
    <source>
        <dbReference type="PROSITE" id="PS50033"/>
    </source>
</evidence>
<dbReference type="InterPro" id="IPR006577">
    <property type="entry name" value="UAS"/>
</dbReference>
<dbReference type="Pfam" id="PF14555">
    <property type="entry name" value="UBA_4"/>
    <property type="match status" value="1"/>
</dbReference>
<dbReference type="OrthoDB" id="270602at2759"/>
<dbReference type="Pfam" id="PF00789">
    <property type="entry name" value="UBX"/>
    <property type="match status" value="1"/>
</dbReference>
<gene>
    <name evidence="2" type="ORF">T551_00830</name>
</gene>
<dbReference type="Gene3D" id="3.40.30.10">
    <property type="entry name" value="Glutaredoxin"/>
    <property type="match status" value="1"/>
</dbReference>
<accession>A0A0W4ZUX0</accession>
<sequence length="452" mass="52345">MDDVISQFCSVTCASLEEAKCYLDLSSMNLEQAIILYFELKNAEEKLEVPMKSDDFEDNAIHGRIRKNTEKSLFQSQNDLKSSDINGSISEARNYFEGSNMSESILKYTQFYSNKAKKSVFDQSFSSLWEDTDSFATPEERSKKSRLAYLFRPPFDIMKNIDLETAQEQAKDDMLWVMVNLQDNTDFSCQKLNRDLWKDQRVKDIVLGNFIFLQYTAVSPDGILYQQFYPIKEYPHIAIIDPRTGERVKVLSNSAMEPDSFLMELHDFLEKYSLDSNFKNPVIQKSTIRRIEDMTEVEQVDAALIESIKERKSNSDKKISCGKEVILIPDDDIDINYDGYLLYFIILNLILQDTQSSPSLFKNIPAIAPPEPVIASFATTYIQFRFPDGSKKVRLFNLSDKISRLFEYIKSELPLNTRKFELMFNRVKLINELNQTLNDLKLKNVNITVEFA</sequence>
<evidence type="ECO:0000313" key="2">
    <source>
        <dbReference type="EMBL" id="KTW32148.1"/>
    </source>
</evidence>
<dbReference type="GO" id="GO:0043130">
    <property type="term" value="F:ubiquitin binding"/>
    <property type="evidence" value="ECO:0007669"/>
    <property type="project" value="TreeGrafter"/>
</dbReference>
<feature type="domain" description="UBX" evidence="1">
    <location>
        <begin position="375"/>
        <end position="450"/>
    </location>
</feature>
<dbReference type="InterPro" id="IPR036249">
    <property type="entry name" value="Thioredoxin-like_sf"/>
</dbReference>
<reference evidence="3" key="1">
    <citation type="journal article" date="2016" name="Nat. Commun.">
        <title>Genome analysis of three Pneumocystis species reveals adaptation mechanisms to life exclusively in mammalian hosts.</title>
        <authorList>
            <person name="Ma L."/>
            <person name="Chen Z."/>
            <person name="Huang D.W."/>
            <person name="Kutty G."/>
            <person name="Ishihara M."/>
            <person name="Wang H."/>
            <person name="Abouelleil A."/>
            <person name="Bishop L."/>
            <person name="Davey E."/>
            <person name="Deng R."/>
            <person name="Deng X."/>
            <person name="Fan L."/>
            <person name="Fantoni G."/>
            <person name="Fitzgerald M."/>
            <person name="Gogineni E."/>
            <person name="Goldberg J.M."/>
            <person name="Handley G."/>
            <person name="Hu X."/>
            <person name="Huber C."/>
            <person name="Jiao X."/>
            <person name="Jones K."/>
            <person name="Levin J.Z."/>
            <person name="Liu Y."/>
            <person name="Macdonald P."/>
            <person name="Melnikov A."/>
            <person name="Raley C."/>
            <person name="Sassi M."/>
            <person name="Sherman B.T."/>
            <person name="Song X."/>
            <person name="Sykes S."/>
            <person name="Tran B."/>
            <person name="Walsh L."/>
            <person name="Xia Y."/>
            <person name="Yang J."/>
            <person name="Young S."/>
            <person name="Zeng Q."/>
            <person name="Zheng X."/>
            <person name="Stephens R."/>
            <person name="Nusbaum C."/>
            <person name="Birren B.W."/>
            <person name="Azadi P."/>
            <person name="Lempicki R.A."/>
            <person name="Cuomo C.A."/>
            <person name="Kovacs J.A."/>
        </authorList>
    </citation>
    <scope>NUCLEOTIDE SEQUENCE [LARGE SCALE GENOMIC DNA]</scope>
    <source>
        <strain evidence="3">RU7</strain>
    </source>
</reference>
<dbReference type="GeneID" id="28939349"/>
<dbReference type="RefSeq" id="XP_018230840.1">
    <property type="nucleotide sequence ID" value="XM_018373094.1"/>
</dbReference>
<dbReference type="Proteomes" id="UP000053447">
    <property type="component" value="Unassembled WGS sequence"/>
</dbReference>
<dbReference type="InterPro" id="IPR001012">
    <property type="entry name" value="UBX_dom"/>
</dbReference>
<dbReference type="Gene3D" id="1.10.8.10">
    <property type="entry name" value="DNA helicase RuvA subunit, C-terminal domain"/>
    <property type="match status" value="1"/>
</dbReference>
<dbReference type="CDD" id="cd02958">
    <property type="entry name" value="UAS"/>
    <property type="match status" value="1"/>
</dbReference>
<dbReference type="InterPro" id="IPR029071">
    <property type="entry name" value="Ubiquitin-like_domsf"/>
</dbReference>
<dbReference type="STRING" id="1408657.A0A0W4ZUX0"/>
<dbReference type="PANTHER" id="PTHR23322">
    <property type="entry name" value="FAS-ASSOCIATED PROTEIN"/>
    <property type="match status" value="1"/>
</dbReference>